<evidence type="ECO:0000256" key="3">
    <source>
        <dbReference type="ARBA" id="ARBA00022927"/>
    </source>
</evidence>
<name>A0A9P6EKH1_9AGAR</name>
<dbReference type="GO" id="GO:0019901">
    <property type="term" value="F:protein kinase binding"/>
    <property type="evidence" value="ECO:0007669"/>
    <property type="project" value="TreeGrafter"/>
</dbReference>
<proteinExistence type="inferred from homology"/>
<comment type="subunit">
    <text evidence="6">Homodimer.</text>
</comment>
<feature type="coiled-coil region" evidence="7">
    <location>
        <begin position="586"/>
        <end position="725"/>
    </location>
</feature>
<reference evidence="11" key="1">
    <citation type="submission" date="2020-11" db="EMBL/GenBank/DDBJ databases">
        <authorList>
            <consortium name="DOE Joint Genome Institute"/>
            <person name="Ahrendt S."/>
            <person name="Riley R."/>
            <person name="Andreopoulos W."/>
            <person name="Labutti K."/>
            <person name="Pangilinan J."/>
            <person name="Ruiz-Duenas F.J."/>
            <person name="Barrasa J.M."/>
            <person name="Sanchez-Garcia M."/>
            <person name="Camarero S."/>
            <person name="Miyauchi S."/>
            <person name="Serrano A."/>
            <person name="Linde D."/>
            <person name="Babiker R."/>
            <person name="Drula E."/>
            <person name="Ayuso-Fernandez I."/>
            <person name="Pacheco R."/>
            <person name="Padilla G."/>
            <person name="Ferreira P."/>
            <person name="Barriuso J."/>
            <person name="Kellner H."/>
            <person name="Castanera R."/>
            <person name="Alfaro M."/>
            <person name="Ramirez L."/>
            <person name="Pisabarro A.G."/>
            <person name="Kuo A."/>
            <person name="Tritt A."/>
            <person name="Lipzen A."/>
            <person name="He G."/>
            <person name="Yan M."/>
            <person name="Ng V."/>
            <person name="Cullen D."/>
            <person name="Martin F."/>
            <person name="Rosso M.-N."/>
            <person name="Henrissat B."/>
            <person name="Hibbett D."/>
            <person name="Martinez A.T."/>
            <person name="Grigoriev I.V."/>
        </authorList>
    </citation>
    <scope>NUCLEOTIDE SEQUENCE</scope>
    <source>
        <strain evidence="11">CBS 506.95</strain>
    </source>
</reference>
<keyword evidence="2 6" id="KW-0813">Transport</keyword>
<gene>
    <name evidence="11" type="ORF">CPB83DRAFT_763691</name>
</gene>
<evidence type="ECO:0000259" key="9">
    <source>
        <dbReference type="Pfam" id="PF04108"/>
    </source>
</evidence>
<evidence type="ECO:0000256" key="4">
    <source>
        <dbReference type="ARBA" id="ARBA00023006"/>
    </source>
</evidence>
<evidence type="ECO:0000256" key="1">
    <source>
        <dbReference type="ARBA" id="ARBA00009729"/>
    </source>
</evidence>
<dbReference type="GO" id="GO:0061709">
    <property type="term" value="P:reticulophagy"/>
    <property type="evidence" value="ECO:0007669"/>
    <property type="project" value="TreeGrafter"/>
</dbReference>
<feature type="compositionally biased region" description="Polar residues" evidence="8">
    <location>
        <begin position="1219"/>
        <end position="1238"/>
    </location>
</feature>
<comment type="function">
    <text evidence="6">Involved in cytoplasm to vacuole transport (Cvt), pexophagy, mitophagy and nucleophagy. Recruits mitochondria for their selective degradation via autophagy (mitophagy) during starvation. Works as scaffold proteins that recruit ATG proteins to the pre-autophagosome (PAS), the site of vesicle/autophagosome formation. Required for the Cvt vesicles completion.</text>
</comment>
<protein>
    <recommendedName>
        <fullName evidence="6">Autophagy-related protein 11</fullName>
    </recommendedName>
</protein>
<feature type="compositionally biased region" description="Polar residues" evidence="8">
    <location>
        <begin position="1281"/>
        <end position="1290"/>
    </location>
</feature>
<keyword evidence="6" id="KW-0472">Membrane</keyword>
<feature type="compositionally biased region" description="Low complexity" evidence="8">
    <location>
        <begin position="1061"/>
        <end position="1072"/>
    </location>
</feature>
<accession>A0A9P6EKH1</accession>
<dbReference type="InterPro" id="IPR045326">
    <property type="entry name" value="ATG17-like_dom"/>
</dbReference>
<dbReference type="GO" id="GO:0034045">
    <property type="term" value="C:phagophore assembly site membrane"/>
    <property type="evidence" value="ECO:0007669"/>
    <property type="project" value="UniProtKB-SubCell"/>
</dbReference>
<organism evidence="11 12">
    <name type="scientific">Crepidotus variabilis</name>
    <dbReference type="NCBI Taxonomy" id="179855"/>
    <lineage>
        <taxon>Eukaryota</taxon>
        <taxon>Fungi</taxon>
        <taxon>Dikarya</taxon>
        <taxon>Basidiomycota</taxon>
        <taxon>Agaricomycotina</taxon>
        <taxon>Agaricomycetes</taxon>
        <taxon>Agaricomycetidae</taxon>
        <taxon>Agaricales</taxon>
        <taxon>Agaricineae</taxon>
        <taxon>Crepidotaceae</taxon>
        <taxon>Crepidotus</taxon>
    </lineage>
</organism>
<evidence type="ECO:0000256" key="2">
    <source>
        <dbReference type="ARBA" id="ARBA00022448"/>
    </source>
</evidence>
<feature type="coiled-coil region" evidence="7">
    <location>
        <begin position="780"/>
        <end position="814"/>
    </location>
</feature>
<evidence type="ECO:0000259" key="10">
    <source>
        <dbReference type="Pfam" id="PF10377"/>
    </source>
</evidence>
<comment type="subcellular location">
    <subcellularLocation>
        <location evidence="6">Preautophagosomal structure membrane</location>
        <topology evidence="6">Peripheral membrane protein</topology>
    </subcellularLocation>
    <subcellularLocation>
        <location evidence="6">Vacuole membrane</location>
        <topology evidence="6">Peripheral membrane protein</topology>
    </subcellularLocation>
    <text evidence="6">During pexophagy, accumulates in the vacuolar membrane region, where the peroxisomes contact the vacuole.</text>
</comment>
<dbReference type="Pfam" id="PF04108">
    <property type="entry name" value="ATG17_like"/>
    <property type="match status" value="1"/>
</dbReference>
<evidence type="ECO:0000256" key="7">
    <source>
        <dbReference type="SAM" id="Coils"/>
    </source>
</evidence>
<feature type="region of interest" description="Disordered" evidence="8">
    <location>
        <begin position="1038"/>
        <end position="1294"/>
    </location>
</feature>
<dbReference type="GO" id="GO:0060090">
    <property type="term" value="F:molecular adaptor activity"/>
    <property type="evidence" value="ECO:0007669"/>
    <property type="project" value="TreeGrafter"/>
</dbReference>
<dbReference type="GO" id="GO:1990316">
    <property type="term" value="C:Atg1/ULK1 kinase complex"/>
    <property type="evidence" value="ECO:0007669"/>
    <property type="project" value="TreeGrafter"/>
</dbReference>
<dbReference type="GO" id="GO:0034517">
    <property type="term" value="P:ribophagy"/>
    <property type="evidence" value="ECO:0007669"/>
    <property type="project" value="TreeGrafter"/>
</dbReference>
<dbReference type="EMBL" id="MU157841">
    <property type="protein sequence ID" value="KAF9530274.1"/>
    <property type="molecule type" value="Genomic_DNA"/>
</dbReference>
<dbReference type="Pfam" id="PF10377">
    <property type="entry name" value="ATG11"/>
    <property type="match status" value="1"/>
</dbReference>
<comment type="similarity">
    <text evidence="1 6">Belongs to the ATG11 family.</text>
</comment>
<keyword evidence="4 6" id="KW-0072">Autophagy</keyword>
<feature type="domain" description="Autophagy protein ATG17-like" evidence="9">
    <location>
        <begin position="112"/>
        <end position="424"/>
    </location>
</feature>
<keyword evidence="5 7" id="KW-0175">Coiled coil</keyword>
<evidence type="ECO:0000313" key="12">
    <source>
        <dbReference type="Proteomes" id="UP000807306"/>
    </source>
</evidence>
<keyword evidence="3 6" id="KW-0653">Protein transport</keyword>
<dbReference type="GO" id="GO:0015031">
    <property type="term" value="P:protein transport"/>
    <property type="evidence" value="ECO:0007669"/>
    <property type="project" value="UniProtKB-KW"/>
</dbReference>
<dbReference type="GO" id="GO:1903599">
    <property type="term" value="P:positive regulation of autophagy of mitochondrion"/>
    <property type="evidence" value="ECO:0007669"/>
    <property type="project" value="UniProtKB-UniRule"/>
</dbReference>
<dbReference type="GO" id="GO:0000422">
    <property type="term" value="P:autophagy of mitochondrion"/>
    <property type="evidence" value="ECO:0007669"/>
    <property type="project" value="TreeGrafter"/>
</dbReference>
<comment type="caution">
    <text evidence="11">The sequence shown here is derived from an EMBL/GenBank/DDBJ whole genome shotgun (WGS) entry which is preliminary data.</text>
</comment>
<evidence type="ECO:0000256" key="5">
    <source>
        <dbReference type="ARBA" id="ARBA00023054"/>
    </source>
</evidence>
<keyword evidence="6" id="KW-0926">Vacuole</keyword>
<feature type="compositionally biased region" description="Low complexity" evidence="8">
    <location>
        <begin position="1151"/>
        <end position="1160"/>
    </location>
</feature>
<evidence type="ECO:0000256" key="6">
    <source>
        <dbReference type="RuleBase" id="RU367075"/>
    </source>
</evidence>
<evidence type="ECO:0000256" key="8">
    <source>
        <dbReference type="SAM" id="MobiDB-lite"/>
    </source>
</evidence>
<dbReference type="InterPro" id="IPR019460">
    <property type="entry name" value="Atg11_C"/>
</dbReference>
<dbReference type="Proteomes" id="UP000807306">
    <property type="component" value="Unassembled WGS sequence"/>
</dbReference>
<dbReference type="OrthoDB" id="447953at2759"/>
<dbReference type="GO" id="GO:0005774">
    <property type="term" value="C:vacuolar membrane"/>
    <property type="evidence" value="ECO:0007669"/>
    <property type="project" value="UniProtKB-SubCell"/>
</dbReference>
<dbReference type="InterPro" id="IPR040040">
    <property type="entry name" value="ATG11"/>
</dbReference>
<dbReference type="GO" id="GO:0000045">
    <property type="term" value="P:autophagosome assembly"/>
    <property type="evidence" value="ECO:0007669"/>
    <property type="project" value="UniProtKB-UniRule"/>
</dbReference>
<feature type="compositionally biased region" description="Low complexity" evidence="8">
    <location>
        <begin position="1182"/>
        <end position="1195"/>
    </location>
</feature>
<dbReference type="GO" id="GO:0034727">
    <property type="term" value="P:piecemeal microautophagy of the nucleus"/>
    <property type="evidence" value="ECO:0007669"/>
    <property type="project" value="TreeGrafter"/>
</dbReference>
<evidence type="ECO:0000313" key="11">
    <source>
        <dbReference type="EMBL" id="KAF9530274.1"/>
    </source>
</evidence>
<feature type="domain" description="Autophagy-related protein 11 C-terminal" evidence="10">
    <location>
        <begin position="917"/>
        <end position="1033"/>
    </location>
</feature>
<keyword evidence="12" id="KW-1185">Reference proteome</keyword>
<feature type="compositionally biased region" description="Low complexity" evidence="8">
    <location>
        <begin position="1113"/>
        <end position="1124"/>
    </location>
</feature>
<dbReference type="PANTHER" id="PTHR13222">
    <property type="entry name" value="RB1-INDUCIBLE COILED-COIL"/>
    <property type="match status" value="1"/>
</dbReference>
<sequence length="1375" mass="153279">MITICRAEDGQVHQVNASLRDIETTGSLELFLHQEIGIDEDAALAYLSDGRRLTNANIRELGSAQDGFIFVFNRHHLDLDVEEALKLLHVEPVFQPSIEDVTATTPPIRHAQIAAAYARSSHKHHELIQHYTHSLSFQHQGLQIASKNLDFHVLAIAETFDGIASNAQRELEKQTTLLKGVDADLELISRVAVHVEFCSEAVRAAIEAGDPQRLLGDYVSKQKMHQVKETCLKTHDELARRFHDVDAAVRRLREGADNVRTTIASTSLLDEADACCRRSQDLLDRITDAAAALESPASNADALLQELKRLDDAQRQEVEQIVIKKNLYTHQCLSVLSHISTLNNELVYLPPALSAVSANFRVKTNFSHIQRLHTMLYAYGATVVEIVRRKEFTRFFLQRAQSILEVMAKFSASERKRRQVYRSELHGLLPFDTRGMDDPVPTIDFSPSGSTESYYSFERGDIDNLLQVMDELDAFARARLNSDPAALSAVGDCRATLEKLIGKMDNLETGFDKIAERSLLSQSRISMSRRRSIEAEERAIQELAEQLHDAQEAHIQQDHLFKEERSTFHREIHRLKGDLVEADSSLLVEKDRVVRLERELQQVRSQMESENVARRILEDRNGELSADISLQRKEIARALSDATDQAKEAEMLRQELARVRAEYEEMKQLEQRNADKVAHLLDEQTKTLRNLEEARARGEDLQIQIQAARAESEDVHKTLAEASQEKDRLLRAQASEHERIVRDHLAEADGDRAVLDRRFSEVQADLEHKSRELKEVRGDLEVAHADAVGLREELQRVERDLRDARQVERLLRDDLKAGRVSQHDFEARIENSSRLTAQILDVAINFRNTHAKALHQAQQLGSHPNAGRNVSVNLAESAFSVSGLRHSIIPQQMDEPSPIDPDDPSGALEILREFDHDHFVETVTKSIRKWQKQCKEYRERSKGKISFRNFTKGDLALFLPTRNSVSKPWAAFNVSFPHYFLRATGHLAEQLKSREWIVARITSITERVVDQKDPSSNPYGLGEGIKYYMLEVEDWTQPSHNKRRVSSKKVTIDGQDVKELGTTSPSSKLSPSALPPGPPEPEVEDTFMVTHPPNSHLFPSRARSNSSPAVRPSSLSRLLAQASSVPEGTNDYLPEKPPSTDLNTVPEIRNASATSTSSLPSPIPPETVANDNVIPTLPSPMRPASRASKVSSASRLPVGRKPSTLGTVAVSQPKAAPTTALTEQPLASSPSTTENNPFGSPITPSPEESISDAMSNALNNTTHHRRSRTTSYNVPRPSPLAVSSSQSTVIPPTRPSLTATATLATLASSWGMSFGRRKKAELAAGVLTPPVETLSDSISTGANGDRIRTASESTVRATPANTNSTTSALELLQRF</sequence>
<dbReference type="PANTHER" id="PTHR13222:SF1">
    <property type="entry name" value="RB1-INDUCIBLE COILED-COIL PROTEIN 1"/>
    <property type="match status" value="1"/>
</dbReference>